<reference evidence="3 4" key="1">
    <citation type="submission" date="2023-07" db="EMBL/GenBank/DDBJ databases">
        <title>Genomic Encyclopedia of Type Strains, Phase IV (KMG-IV): sequencing the most valuable type-strain genomes for metagenomic binning, comparative biology and taxonomic classification.</title>
        <authorList>
            <person name="Goeker M."/>
        </authorList>
    </citation>
    <scope>NUCLEOTIDE SEQUENCE [LARGE SCALE GENOMIC DNA]</scope>
    <source>
        <strain evidence="3 4">DSM 45903</strain>
    </source>
</reference>
<feature type="compositionally biased region" description="Basic and acidic residues" evidence="1">
    <location>
        <begin position="126"/>
        <end position="139"/>
    </location>
</feature>
<dbReference type="InterPro" id="IPR052928">
    <property type="entry name" value="Desiccation-related_membrane"/>
</dbReference>
<dbReference type="InterPro" id="IPR024623">
    <property type="entry name" value="YtxH"/>
</dbReference>
<evidence type="ECO:0000256" key="2">
    <source>
        <dbReference type="SAM" id="Phobius"/>
    </source>
</evidence>
<keyword evidence="2" id="KW-1133">Transmembrane helix</keyword>
<dbReference type="RefSeq" id="WP_309868464.1">
    <property type="nucleotide sequence ID" value="NZ_JAVDQG010000009.1"/>
</dbReference>
<feature type="compositionally biased region" description="Acidic residues" evidence="1">
    <location>
        <begin position="140"/>
        <end position="150"/>
    </location>
</feature>
<sequence length="150" mass="16365">MSENKGMNGKDLFIGAVIGGVIGATAALLLAPKSGRETREDLSRSLETAKGVMLEKTDQLNQRAHDVKDTATDKWIEIRDTASSTVKEVASTVEDWKDTANRKWSEVRDQAGDRVEEAAVITSDKVEEVASKTSEKVEELGEEVSDQLKS</sequence>
<dbReference type="Proteomes" id="UP001185012">
    <property type="component" value="Unassembled WGS sequence"/>
</dbReference>
<dbReference type="Pfam" id="PF12732">
    <property type="entry name" value="YtxH"/>
    <property type="match status" value="1"/>
</dbReference>
<evidence type="ECO:0000313" key="3">
    <source>
        <dbReference type="EMBL" id="MDR6227435.1"/>
    </source>
</evidence>
<dbReference type="PANTHER" id="PTHR35792:SF2">
    <property type="entry name" value="GENERAL STRESS PROTEIN"/>
    <property type="match status" value="1"/>
</dbReference>
<comment type="caution">
    <text evidence="3">The sequence shown here is derived from an EMBL/GenBank/DDBJ whole genome shotgun (WGS) entry which is preliminary data.</text>
</comment>
<accession>A0ABU1IRL2</accession>
<keyword evidence="2" id="KW-0472">Membrane</keyword>
<dbReference type="SUPFAM" id="SSF58113">
    <property type="entry name" value="Apolipoprotein A-I"/>
    <property type="match status" value="1"/>
</dbReference>
<dbReference type="Gene3D" id="6.10.140.1430">
    <property type="match status" value="2"/>
</dbReference>
<name>A0ABU1IRL2_9BACL</name>
<organism evidence="3 4">
    <name type="scientific">Desmospora profundinema</name>
    <dbReference type="NCBI Taxonomy" id="1571184"/>
    <lineage>
        <taxon>Bacteria</taxon>
        <taxon>Bacillati</taxon>
        <taxon>Bacillota</taxon>
        <taxon>Bacilli</taxon>
        <taxon>Bacillales</taxon>
        <taxon>Thermoactinomycetaceae</taxon>
        <taxon>Desmospora</taxon>
    </lineage>
</organism>
<dbReference type="PANTHER" id="PTHR35792">
    <property type="entry name" value="GENERAL STRESS PROTEIN"/>
    <property type="match status" value="1"/>
</dbReference>
<gene>
    <name evidence="3" type="ORF">JOE21_003450</name>
</gene>
<dbReference type="EMBL" id="JAVDQG010000009">
    <property type="protein sequence ID" value="MDR6227435.1"/>
    <property type="molecule type" value="Genomic_DNA"/>
</dbReference>
<protein>
    <submittedName>
        <fullName evidence="3">Gas vesicle protein</fullName>
    </submittedName>
</protein>
<feature type="region of interest" description="Disordered" evidence="1">
    <location>
        <begin position="126"/>
        <end position="150"/>
    </location>
</feature>
<feature type="transmembrane region" description="Helical" evidence="2">
    <location>
        <begin position="12"/>
        <end position="31"/>
    </location>
</feature>
<proteinExistence type="predicted"/>
<evidence type="ECO:0000313" key="4">
    <source>
        <dbReference type="Proteomes" id="UP001185012"/>
    </source>
</evidence>
<evidence type="ECO:0000256" key="1">
    <source>
        <dbReference type="SAM" id="MobiDB-lite"/>
    </source>
</evidence>
<keyword evidence="2" id="KW-0812">Transmembrane</keyword>
<keyword evidence="4" id="KW-1185">Reference proteome</keyword>